<sequence length="171" mass="19473">MTVRKLQETQELDEARCPRYMLPTSVPVGSLLASDPDLQRLSVSYQRPRCPRRCLGNPDVPVIRATNVIEGFCEIVVQLPAKTGVFCTDHTRLRRVEKIRGRAVHKKKQPNSRGKDQTRSVGPQRTCYLNVWVTETAAPQDLKVCAHATREQDAVHESTVHRRARDQHPCR</sequence>
<dbReference type="AlphaFoldDB" id="A0AAD6VX68"/>
<feature type="region of interest" description="Disordered" evidence="1">
    <location>
        <begin position="101"/>
        <end position="121"/>
    </location>
</feature>
<name>A0AAD6VX68_9AGAR</name>
<proteinExistence type="predicted"/>
<comment type="caution">
    <text evidence="2">The sequence shown here is derived from an EMBL/GenBank/DDBJ whole genome shotgun (WGS) entry which is preliminary data.</text>
</comment>
<reference evidence="2" key="1">
    <citation type="submission" date="2023-03" db="EMBL/GenBank/DDBJ databases">
        <title>Massive genome expansion in bonnet fungi (Mycena s.s.) driven by repeated elements and novel gene families across ecological guilds.</title>
        <authorList>
            <consortium name="Lawrence Berkeley National Laboratory"/>
            <person name="Harder C.B."/>
            <person name="Miyauchi S."/>
            <person name="Viragh M."/>
            <person name="Kuo A."/>
            <person name="Thoen E."/>
            <person name="Andreopoulos B."/>
            <person name="Lu D."/>
            <person name="Skrede I."/>
            <person name="Drula E."/>
            <person name="Henrissat B."/>
            <person name="Morin E."/>
            <person name="Kohler A."/>
            <person name="Barry K."/>
            <person name="LaButti K."/>
            <person name="Morin E."/>
            <person name="Salamov A."/>
            <person name="Lipzen A."/>
            <person name="Mereny Z."/>
            <person name="Hegedus B."/>
            <person name="Baldrian P."/>
            <person name="Stursova M."/>
            <person name="Weitz H."/>
            <person name="Taylor A."/>
            <person name="Grigoriev I.V."/>
            <person name="Nagy L.G."/>
            <person name="Martin F."/>
            <person name="Kauserud H."/>
        </authorList>
    </citation>
    <scope>NUCLEOTIDE SEQUENCE</scope>
    <source>
        <strain evidence="2">9144</strain>
    </source>
</reference>
<gene>
    <name evidence="2" type="ORF">GGX14DRAFT_388522</name>
</gene>
<feature type="compositionally biased region" description="Basic residues" evidence="1">
    <location>
        <begin position="101"/>
        <end position="110"/>
    </location>
</feature>
<protein>
    <submittedName>
        <fullName evidence="2">Uncharacterized protein</fullName>
    </submittedName>
</protein>
<dbReference type="Proteomes" id="UP001219525">
    <property type="component" value="Unassembled WGS sequence"/>
</dbReference>
<organism evidence="2 3">
    <name type="scientific">Mycena pura</name>
    <dbReference type="NCBI Taxonomy" id="153505"/>
    <lineage>
        <taxon>Eukaryota</taxon>
        <taxon>Fungi</taxon>
        <taxon>Dikarya</taxon>
        <taxon>Basidiomycota</taxon>
        <taxon>Agaricomycotina</taxon>
        <taxon>Agaricomycetes</taxon>
        <taxon>Agaricomycetidae</taxon>
        <taxon>Agaricales</taxon>
        <taxon>Marasmiineae</taxon>
        <taxon>Mycenaceae</taxon>
        <taxon>Mycena</taxon>
    </lineage>
</organism>
<keyword evidence="3" id="KW-1185">Reference proteome</keyword>
<evidence type="ECO:0000256" key="1">
    <source>
        <dbReference type="SAM" id="MobiDB-lite"/>
    </source>
</evidence>
<accession>A0AAD6VX68</accession>
<evidence type="ECO:0000313" key="2">
    <source>
        <dbReference type="EMBL" id="KAJ7221339.1"/>
    </source>
</evidence>
<dbReference type="EMBL" id="JARJCW010000008">
    <property type="protein sequence ID" value="KAJ7221339.1"/>
    <property type="molecule type" value="Genomic_DNA"/>
</dbReference>
<evidence type="ECO:0000313" key="3">
    <source>
        <dbReference type="Proteomes" id="UP001219525"/>
    </source>
</evidence>